<evidence type="ECO:0000313" key="11">
    <source>
        <dbReference type="Proteomes" id="UP001152561"/>
    </source>
</evidence>
<dbReference type="GO" id="GO:0044183">
    <property type="term" value="F:protein folding chaperone"/>
    <property type="evidence" value="ECO:0007669"/>
    <property type="project" value="TreeGrafter"/>
</dbReference>
<feature type="domain" description="Trigger factor C-terminal" evidence="9">
    <location>
        <begin position="391"/>
        <end position="536"/>
    </location>
</feature>
<comment type="similarity">
    <text evidence="2">Belongs to the FKBP-type PPIase family. Tig subfamily.</text>
</comment>
<gene>
    <name evidence="10" type="ORF">K7X08_012470</name>
</gene>
<evidence type="ECO:0000256" key="3">
    <source>
        <dbReference type="ARBA" id="ARBA00013194"/>
    </source>
</evidence>
<comment type="function">
    <text evidence="7">Involved in protein export. Acts as a chaperone by maintaining the newly synthesized protein in an open conformation. Functions as a peptidyl-prolyl cis-trans isomerase.</text>
</comment>
<dbReference type="OrthoDB" id="3366at2759"/>
<dbReference type="PANTHER" id="PTHR30560">
    <property type="entry name" value="TRIGGER FACTOR CHAPERONE AND PEPTIDYL-PROLYL CIS/TRANS ISOMERASE"/>
    <property type="match status" value="1"/>
</dbReference>
<evidence type="ECO:0000256" key="1">
    <source>
        <dbReference type="ARBA" id="ARBA00000971"/>
    </source>
</evidence>
<accession>A0A9Q1LDC5</accession>
<keyword evidence="11" id="KW-1185">Reference proteome</keyword>
<dbReference type="Proteomes" id="UP001152561">
    <property type="component" value="Unassembled WGS sequence"/>
</dbReference>
<dbReference type="FunFam" id="3.10.50.40:FF:000001">
    <property type="entry name" value="Trigger factor"/>
    <property type="match status" value="1"/>
</dbReference>
<dbReference type="AlphaFoldDB" id="A0A9Q1LDC5"/>
<protein>
    <recommendedName>
        <fullName evidence="3">peptidylprolyl isomerase</fullName>
        <ecNumber evidence="3">5.2.1.8</ecNumber>
    </recommendedName>
</protein>
<dbReference type="GO" id="GO:0003755">
    <property type="term" value="F:peptidyl-prolyl cis-trans isomerase activity"/>
    <property type="evidence" value="ECO:0007669"/>
    <property type="project" value="UniProtKB-KW"/>
</dbReference>
<dbReference type="SUPFAM" id="SSF102735">
    <property type="entry name" value="Trigger factor ribosome-binding domain"/>
    <property type="match status" value="1"/>
</dbReference>
<evidence type="ECO:0000259" key="8">
    <source>
        <dbReference type="Pfam" id="PF05697"/>
    </source>
</evidence>
<dbReference type="Gene3D" id="3.30.70.1050">
    <property type="entry name" value="Trigger factor ribosome-binding domain"/>
    <property type="match status" value="1"/>
</dbReference>
<organism evidence="10 11">
    <name type="scientific">Anisodus acutangulus</name>
    <dbReference type="NCBI Taxonomy" id="402998"/>
    <lineage>
        <taxon>Eukaryota</taxon>
        <taxon>Viridiplantae</taxon>
        <taxon>Streptophyta</taxon>
        <taxon>Embryophyta</taxon>
        <taxon>Tracheophyta</taxon>
        <taxon>Spermatophyta</taxon>
        <taxon>Magnoliopsida</taxon>
        <taxon>eudicotyledons</taxon>
        <taxon>Gunneridae</taxon>
        <taxon>Pentapetalae</taxon>
        <taxon>asterids</taxon>
        <taxon>lamiids</taxon>
        <taxon>Solanales</taxon>
        <taxon>Solanaceae</taxon>
        <taxon>Solanoideae</taxon>
        <taxon>Hyoscyameae</taxon>
        <taxon>Anisodus</taxon>
    </lineage>
</organism>
<dbReference type="InterPro" id="IPR008881">
    <property type="entry name" value="Trigger_fac_ribosome-bd_bac"/>
</dbReference>
<dbReference type="HAMAP" id="MF_00303">
    <property type="entry name" value="Trigger_factor_Tig"/>
    <property type="match status" value="1"/>
</dbReference>
<dbReference type="PANTHER" id="PTHR30560:SF3">
    <property type="entry name" value="TRIGGER FACTOR-LIKE PROTEIN TIG, CHLOROPLASTIC"/>
    <property type="match status" value="1"/>
</dbReference>
<feature type="domain" description="Trigger factor ribosome-binding bacterial" evidence="8">
    <location>
        <begin position="93"/>
        <end position="230"/>
    </location>
</feature>
<dbReference type="InterPro" id="IPR046357">
    <property type="entry name" value="PPIase_dom_sf"/>
</dbReference>
<evidence type="ECO:0000256" key="6">
    <source>
        <dbReference type="ARBA" id="ARBA00023235"/>
    </source>
</evidence>
<dbReference type="EC" id="5.2.1.8" evidence="3"/>
<evidence type="ECO:0000259" key="9">
    <source>
        <dbReference type="Pfam" id="PF05698"/>
    </source>
</evidence>
<evidence type="ECO:0000313" key="10">
    <source>
        <dbReference type="EMBL" id="KAJ8532547.1"/>
    </source>
</evidence>
<reference evidence="11" key="1">
    <citation type="journal article" date="2023" name="Proc. Natl. Acad. Sci. U.S.A.">
        <title>Genomic and structural basis for evolution of tropane alkaloid biosynthesis.</title>
        <authorList>
            <person name="Wanga Y.-J."/>
            <person name="Taina T."/>
            <person name="Yua J.-Y."/>
            <person name="Lia J."/>
            <person name="Xua B."/>
            <person name="Chenc J."/>
            <person name="D'Auriad J.C."/>
            <person name="Huanga J.-P."/>
            <person name="Huanga S.-X."/>
        </authorList>
    </citation>
    <scope>NUCLEOTIDE SEQUENCE [LARGE SCALE GENOMIC DNA]</scope>
    <source>
        <strain evidence="11">cv. KIB-2019</strain>
    </source>
</reference>
<comment type="caution">
    <text evidence="10">The sequence shown here is derived from an EMBL/GenBank/DDBJ whole genome shotgun (WGS) entry which is preliminary data.</text>
</comment>
<dbReference type="Pfam" id="PF05697">
    <property type="entry name" value="Trigger_N"/>
    <property type="match status" value="1"/>
</dbReference>
<dbReference type="InterPro" id="IPR037041">
    <property type="entry name" value="Trigger_fac_C_sf"/>
</dbReference>
<dbReference type="FunFam" id="3.30.70.1050:FF:000004">
    <property type="entry name" value="Trigger factor"/>
    <property type="match status" value="1"/>
</dbReference>
<evidence type="ECO:0000256" key="2">
    <source>
        <dbReference type="ARBA" id="ARBA00005464"/>
    </source>
</evidence>
<dbReference type="InterPro" id="IPR027304">
    <property type="entry name" value="Trigger_fact/SurA_dom_sf"/>
</dbReference>
<dbReference type="InterPro" id="IPR008880">
    <property type="entry name" value="Trigger_fac_C"/>
</dbReference>
<comment type="catalytic activity">
    <reaction evidence="1">
        <text>[protein]-peptidylproline (omega=180) = [protein]-peptidylproline (omega=0)</text>
        <dbReference type="Rhea" id="RHEA:16237"/>
        <dbReference type="Rhea" id="RHEA-COMP:10747"/>
        <dbReference type="Rhea" id="RHEA-COMP:10748"/>
        <dbReference type="ChEBI" id="CHEBI:83833"/>
        <dbReference type="ChEBI" id="CHEBI:83834"/>
        <dbReference type="EC" id="5.2.1.8"/>
    </reaction>
</comment>
<dbReference type="EMBL" id="JAJAGQ010000020">
    <property type="protein sequence ID" value="KAJ8532547.1"/>
    <property type="molecule type" value="Genomic_DNA"/>
</dbReference>
<keyword evidence="5" id="KW-0143">Chaperone</keyword>
<dbReference type="Gene3D" id="3.10.50.40">
    <property type="match status" value="1"/>
</dbReference>
<dbReference type="SUPFAM" id="SSF54534">
    <property type="entry name" value="FKBP-like"/>
    <property type="match status" value="1"/>
</dbReference>
<dbReference type="InterPro" id="IPR005215">
    <property type="entry name" value="Trig_fac"/>
</dbReference>
<dbReference type="Pfam" id="PF05698">
    <property type="entry name" value="Trigger_C"/>
    <property type="match status" value="1"/>
</dbReference>
<evidence type="ECO:0000256" key="4">
    <source>
        <dbReference type="ARBA" id="ARBA00023110"/>
    </source>
</evidence>
<keyword evidence="6" id="KW-0413">Isomerase</keyword>
<dbReference type="GO" id="GO:0051083">
    <property type="term" value="P:'de novo' cotranslational protein folding"/>
    <property type="evidence" value="ECO:0007669"/>
    <property type="project" value="TreeGrafter"/>
</dbReference>
<sequence length="590" mass="66654">MATPISIQFKPSILSFLSNPSQSINTKAHFFQPNDNFLLKQKTINSSSRQFSSFLQQKQLSLHQLSSTRFAAAAAATGVVDTVEDKLPADIHVTETQEPNSRVRLTVEVPTVVCEESYRRVIKEFMKRSKVPGFRPGKNVPEDILLGFIGKQNVQKAAVEAILKRTLPNAMSSVTGKAFEDSIRIVTKFADMEKTYLSTNTLRYDVVVDVAPEIKWKPDDAYKNLKVVVELDSDMHAQRVAEKEFIKRHKSLGALKIVTDRSLQVGDVAVIDISATTIEQDGSDAKIISAAESKGFNFDTEEGDNVLPGFRDSIIGIKRGETKSFPLVFPDSWKQEDLRCVHAQFTVECKELFYRDLPELNDSIAEKLLPGCSSIEEERTAIFLITVLQRCLEVEQAAKDQATDNAILDQLYKMVEVEIPQSLFEEQGRQLYGAQLLQLQANMKLSEQQLASLSSPRAVNEFLETQKENITSIIKQNLAVGDIFTRENLQFSTEELVKEVQNSIEEFQQHQQEYDEDRVKQQVQEVLEGAKVLEWLREKAEIQYITSSIDVGVPKLFEERQQLMRANASSKFQQYRVSKTFSTAQSFGLS</sequence>
<dbReference type="Gene3D" id="1.10.3120.10">
    <property type="entry name" value="Trigger factor, C-terminal domain"/>
    <property type="match status" value="1"/>
</dbReference>
<dbReference type="GO" id="GO:0043335">
    <property type="term" value="P:protein unfolding"/>
    <property type="evidence" value="ECO:0007669"/>
    <property type="project" value="TreeGrafter"/>
</dbReference>
<name>A0A9Q1LDC5_9SOLA</name>
<proteinExistence type="inferred from homology"/>
<dbReference type="FunFam" id="1.10.3120.10:FF:000004">
    <property type="entry name" value="Chloroplast trigger factor"/>
    <property type="match status" value="1"/>
</dbReference>
<keyword evidence="4" id="KW-0697">Rotamase</keyword>
<dbReference type="GO" id="GO:0043022">
    <property type="term" value="F:ribosome binding"/>
    <property type="evidence" value="ECO:0007669"/>
    <property type="project" value="TreeGrafter"/>
</dbReference>
<dbReference type="GO" id="GO:0015031">
    <property type="term" value="P:protein transport"/>
    <property type="evidence" value="ECO:0007669"/>
    <property type="project" value="InterPro"/>
</dbReference>
<evidence type="ECO:0000256" key="5">
    <source>
        <dbReference type="ARBA" id="ARBA00023186"/>
    </source>
</evidence>
<dbReference type="SUPFAM" id="SSF109998">
    <property type="entry name" value="Triger factor/SurA peptide-binding domain-like"/>
    <property type="match status" value="1"/>
</dbReference>
<dbReference type="InterPro" id="IPR036611">
    <property type="entry name" value="Trigger_fac_ribosome-bd_sf"/>
</dbReference>
<evidence type="ECO:0000256" key="7">
    <source>
        <dbReference type="ARBA" id="ARBA00024849"/>
    </source>
</evidence>